<dbReference type="AlphaFoldDB" id="A0A7N2MJK1"/>
<keyword evidence="8" id="KW-1185">Reference proteome</keyword>
<reference evidence="7" key="2">
    <citation type="submission" date="2021-01" db="UniProtKB">
        <authorList>
            <consortium name="EnsemblPlants"/>
        </authorList>
    </citation>
    <scope>IDENTIFICATION</scope>
</reference>
<dbReference type="PROSITE" id="PS00137">
    <property type="entry name" value="SUBTILASE_HIS"/>
    <property type="match status" value="1"/>
</dbReference>
<dbReference type="Gene3D" id="3.40.50.200">
    <property type="entry name" value="Peptidase S8/S53 domain"/>
    <property type="match status" value="3"/>
</dbReference>
<dbReference type="InterPro" id="IPR036852">
    <property type="entry name" value="Peptidase_S8/S53_dom_sf"/>
</dbReference>
<dbReference type="GO" id="GO:0006508">
    <property type="term" value="P:proteolysis"/>
    <property type="evidence" value="ECO:0007669"/>
    <property type="project" value="InterPro"/>
</dbReference>
<dbReference type="Gene3D" id="2.60.40.2310">
    <property type="match status" value="1"/>
</dbReference>
<sequence length="703" mass="76770">MAKPRELTLLGVHCNLYTRATLRDAIKSCIDCRNVCLTDLSNDQLVKDEGYKSFIVFDRKPSLLVLERIVKSLTIPPHNAAPTTQTYDRDFDTTCQTVCLTDPSNDQLVKDEGHKSFIAFDRRPSPLVHVVYMGDKPREASAPYDMHCSMLERILGRNSLIYSYGRSFNGFAAKLSDEEVVTSSEMEEVVSVIPNTMFELHTTRSWDFLGFNQSHVRSSQVGDAIIGIIDSGIWPESESFSDKGFGPPPAKWKGTCQTNHKFACNNKIIGARYYNSLDLYSPQDIKSPRDSQGHGTHVASIAAGAGCYAADILAAFDDAIADGFDLIPVSIGKPTVLQYWEDPVAIGSFHAMKHGILTSASSGNYGPERAVIQNYSPWSLTVAASGIDRKFMPHLVLGNGQIFMGSVVNAFELNGTPFPLIWGGDATNFSGNYISLTSKYCIPGALDMNKVKGKIVLCEDRSDGSGVMMANGAGVIMPSRPFDNFALPFPLPTTIISTEDISKVLEYIRSSKNPEATIMVSEEIQDFTAPYAASFSSRGPNPITPDILKHLDVKSTHPSWSPAAIKSALMTTAYVMDPTKHEDVREFAYGSGLLNPTKAVDPGLKMAKRSVAFSLGQLQMLAHQTQTYHAKIDKPDPLNITVEPSVLSFSAVGDKKTFIVNVKGKHITQVPIVSGSISWIDGMHMGEIEAILPRCGIGAMNVV</sequence>
<evidence type="ECO:0000259" key="5">
    <source>
        <dbReference type="Pfam" id="PF05922"/>
    </source>
</evidence>
<dbReference type="Pfam" id="PF05922">
    <property type="entry name" value="Inhibitor_I9"/>
    <property type="match status" value="1"/>
</dbReference>
<dbReference type="Gene3D" id="3.50.30.30">
    <property type="match status" value="1"/>
</dbReference>
<feature type="domain" description="Subtilisin-like protease fibronectin type-III" evidence="6">
    <location>
        <begin position="621"/>
        <end position="684"/>
    </location>
</feature>
<dbReference type="GO" id="GO:0005576">
    <property type="term" value="C:extracellular region"/>
    <property type="evidence" value="ECO:0007669"/>
    <property type="project" value="UniProtKB-SubCell"/>
</dbReference>
<dbReference type="InterPro" id="IPR037045">
    <property type="entry name" value="S8pro/Inhibitor_I9_sf"/>
</dbReference>
<dbReference type="Proteomes" id="UP000594261">
    <property type="component" value="Chromosome 9"/>
</dbReference>
<dbReference type="InterPro" id="IPR000209">
    <property type="entry name" value="Peptidase_S8/S53_dom"/>
</dbReference>
<feature type="domain" description="Inhibitor I9" evidence="5">
    <location>
        <begin position="129"/>
        <end position="201"/>
    </location>
</feature>
<evidence type="ECO:0008006" key="9">
    <source>
        <dbReference type="Google" id="ProtNLM"/>
    </source>
</evidence>
<evidence type="ECO:0000259" key="4">
    <source>
        <dbReference type="Pfam" id="PF00082"/>
    </source>
</evidence>
<comment type="subcellular location">
    <subcellularLocation>
        <location evidence="1">Secreted</location>
    </subcellularLocation>
</comment>
<dbReference type="Gramene" id="QL09p028060:mrna">
    <property type="protein sequence ID" value="QL09p028060:mrna"/>
    <property type="gene ID" value="QL09p028060"/>
</dbReference>
<evidence type="ECO:0000256" key="2">
    <source>
        <dbReference type="ARBA" id="ARBA00011073"/>
    </source>
</evidence>
<dbReference type="EnsemblPlants" id="QL09p028060:mrna">
    <property type="protein sequence ID" value="QL09p028060:mrna"/>
    <property type="gene ID" value="QL09p028060"/>
</dbReference>
<evidence type="ECO:0000256" key="1">
    <source>
        <dbReference type="ARBA" id="ARBA00004613"/>
    </source>
</evidence>
<dbReference type="Pfam" id="PF17766">
    <property type="entry name" value="fn3_6"/>
    <property type="match status" value="1"/>
</dbReference>
<reference evidence="7 8" key="1">
    <citation type="journal article" date="2016" name="G3 (Bethesda)">
        <title>First Draft Assembly and Annotation of the Genome of a California Endemic Oak Quercus lobata Nee (Fagaceae).</title>
        <authorList>
            <person name="Sork V.L."/>
            <person name="Fitz-Gibbon S.T."/>
            <person name="Puiu D."/>
            <person name="Crepeau M."/>
            <person name="Gugger P.F."/>
            <person name="Sherman R."/>
            <person name="Stevens K."/>
            <person name="Langley C.H."/>
            <person name="Pellegrini M."/>
            <person name="Salzberg S.L."/>
        </authorList>
    </citation>
    <scope>NUCLEOTIDE SEQUENCE [LARGE SCALE GENOMIC DNA]</scope>
    <source>
        <strain evidence="7 8">cv. SW786</strain>
    </source>
</reference>
<accession>A0A7N2MJK1</accession>
<dbReference type="InterPro" id="IPR010259">
    <property type="entry name" value="S8pro/Inhibitor_I9"/>
</dbReference>
<dbReference type="InterPro" id="IPR041469">
    <property type="entry name" value="Subtilisin-like_FN3"/>
</dbReference>
<feature type="domain" description="Peptidase S8/S53" evidence="4">
    <location>
        <begin position="224"/>
        <end position="305"/>
    </location>
</feature>
<comment type="similarity">
    <text evidence="2">Belongs to the peptidase S8 family.</text>
</comment>
<dbReference type="Gene3D" id="3.30.70.80">
    <property type="entry name" value="Peptidase S8 propeptide/proteinase inhibitor I9"/>
    <property type="match status" value="1"/>
</dbReference>
<evidence type="ECO:0000313" key="7">
    <source>
        <dbReference type="EnsemblPlants" id="QL09p028060:mrna"/>
    </source>
</evidence>
<name>A0A7N2MJK1_QUELO</name>
<organism evidence="7 8">
    <name type="scientific">Quercus lobata</name>
    <name type="common">Valley oak</name>
    <dbReference type="NCBI Taxonomy" id="97700"/>
    <lineage>
        <taxon>Eukaryota</taxon>
        <taxon>Viridiplantae</taxon>
        <taxon>Streptophyta</taxon>
        <taxon>Embryophyta</taxon>
        <taxon>Tracheophyta</taxon>
        <taxon>Spermatophyta</taxon>
        <taxon>Magnoliopsida</taxon>
        <taxon>eudicotyledons</taxon>
        <taxon>Gunneridae</taxon>
        <taxon>Pentapetalae</taxon>
        <taxon>rosids</taxon>
        <taxon>fabids</taxon>
        <taxon>Fagales</taxon>
        <taxon>Fagaceae</taxon>
        <taxon>Quercus</taxon>
    </lineage>
</organism>
<dbReference type="InParanoid" id="A0A7N2MJK1"/>
<dbReference type="InterPro" id="IPR022398">
    <property type="entry name" value="Peptidase_S8_His-AS"/>
</dbReference>
<keyword evidence="3" id="KW-0732">Signal</keyword>
<evidence type="ECO:0000313" key="8">
    <source>
        <dbReference type="Proteomes" id="UP000594261"/>
    </source>
</evidence>
<dbReference type="EMBL" id="LRBV02000009">
    <property type="status" value="NOT_ANNOTATED_CDS"/>
    <property type="molecule type" value="Genomic_DNA"/>
</dbReference>
<evidence type="ECO:0000259" key="6">
    <source>
        <dbReference type="Pfam" id="PF17766"/>
    </source>
</evidence>
<protein>
    <recommendedName>
        <fullName evidence="9">Cucumisin</fullName>
    </recommendedName>
</protein>
<dbReference type="PANTHER" id="PTHR10795">
    <property type="entry name" value="PROPROTEIN CONVERTASE SUBTILISIN/KEXIN"/>
    <property type="match status" value="1"/>
</dbReference>
<dbReference type="Pfam" id="PF00082">
    <property type="entry name" value="Peptidase_S8"/>
    <property type="match status" value="1"/>
</dbReference>
<dbReference type="InterPro" id="IPR045051">
    <property type="entry name" value="SBT"/>
</dbReference>
<dbReference type="SUPFAM" id="SSF52743">
    <property type="entry name" value="Subtilisin-like"/>
    <property type="match status" value="1"/>
</dbReference>
<proteinExistence type="inferred from homology"/>
<dbReference type="GO" id="GO:0004252">
    <property type="term" value="F:serine-type endopeptidase activity"/>
    <property type="evidence" value="ECO:0007669"/>
    <property type="project" value="InterPro"/>
</dbReference>
<evidence type="ECO:0000256" key="3">
    <source>
        <dbReference type="ARBA" id="ARBA00022729"/>
    </source>
</evidence>